<feature type="region of interest" description="Disordered" evidence="1">
    <location>
        <begin position="343"/>
        <end position="368"/>
    </location>
</feature>
<name>A0ABQ8V3F5_9AGAR</name>
<evidence type="ECO:0000313" key="3">
    <source>
        <dbReference type="Proteomes" id="UP001150217"/>
    </source>
</evidence>
<gene>
    <name evidence="2" type="ORF">C8R41DRAFT_870721</name>
</gene>
<feature type="region of interest" description="Disordered" evidence="1">
    <location>
        <begin position="293"/>
        <end position="312"/>
    </location>
</feature>
<organism evidence="2 3">
    <name type="scientific">Lentinula lateritia</name>
    <dbReference type="NCBI Taxonomy" id="40482"/>
    <lineage>
        <taxon>Eukaryota</taxon>
        <taxon>Fungi</taxon>
        <taxon>Dikarya</taxon>
        <taxon>Basidiomycota</taxon>
        <taxon>Agaricomycotina</taxon>
        <taxon>Agaricomycetes</taxon>
        <taxon>Agaricomycetidae</taxon>
        <taxon>Agaricales</taxon>
        <taxon>Marasmiineae</taxon>
        <taxon>Omphalotaceae</taxon>
        <taxon>Lentinula</taxon>
    </lineage>
</organism>
<dbReference type="Proteomes" id="UP001150217">
    <property type="component" value="Unassembled WGS sequence"/>
</dbReference>
<proteinExistence type="predicted"/>
<reference evidence="2" key="1">
    <citation type="submission" date="2022-08" db="EMBL/GenBank/DDBJ databases">
        <title>A Global Phylogenomic Analysis of the Shiitake Genus Lentinula.</title>
        <authorList>
            <consortium name="DOE Joint Genome Institute"/>
            <person name="Sierra-Patev S."/>
            <person name="Min B."/>
            <person name="Naranjo-Ortiz M."/>
            <person name="Looney B."/>
            <person name="Konkel Z."/>
            <person name="Slot J.C."/>
            <person name="Sakamoto Y."/>
            <person name="Steenwyk J.L."/>
            <person name="Rokas A."/>
            <person name="Carro J."/>
            <person name="Camarero S."/>
            <person name="Ferreira P."/>
            <person name="Molpeceres G."/>
            <person name="Ruiz-Duenas F.J."/>
            <person name="Serrano A."/>
            <person name="Henrissat B."/>
            <person name="Drula E."/>
            <person name="Hughes K.W."/>
            <person name="Mata J.L."/>
            <person name="Ishikawa N.K."/>
            <person name="Vargas-Isla R."/>
            <person name="Ushijima S."/>
            <person name="Smith C.A."/>
            <person name="Ahrendt S."/>
            <person name="Andreopoulos W."/>
            <person name="He G."/>
            <person name="Labutti K."/>
            <person name="Lipzen A."/>
            <person name="Ng V."/>
            <person name="Riley R."/>
            <person name="Sandor L."/>
            <person name="Barry K."/>
            <person name="Martinez A.T."/>
            <person name="Xiao Y."/>
            <person name="Gibbons J.G."/>
            <person name="Terashima K."/>
            <person name="Grigoriev I.V."/>
            <person name="Hibbett D.S."/>
        </authorList>
    </citation>
    <scope>NUCLEOTIDE SEQUENCE</scope>
    <source>
        <strain evidence="2">RHP3577 ss4</strain>
    </source>
</reference>
<protein>
    <submittedName>
        <fullName evidence="2">Uncharacterized protein</fullName>
    </submittedName>
</protein>
<sequence length="368" mass="39160">MYVTIHSYFTGTSSAANSRGTEIVYCCHMLVNLQTRGGPSEHLWQKGTAESANPVLRVGSHVFANLQAGQPKDSRILEVAPADEKDDEQWLEVANECFLTRLDVRDHSGRLIPEVDVQSALTGATVLASFNLKSWRWNKAKPTGFSADLPNFPLPAPSWTVPTGHRDYAVGAVRPRLDGMPVYPSAGRQPMVYVTPQANDNASNEASSEVTGTVLINQNTTTGHASTAIEGNVVLPAAVNDTEQSSAAVSNNKVAVQPMTPLKTHSTNANDQRTCNLNDVYLIAGSAASVGHKDSHQAMPQGPEVADSGSKPTAVTTVTVGKVASFMFGEDELPLKELVNANGKRRSSVQNAKAGPSKVARMAGKASD</sequence>
<evidence type="ECO:0000313" key="2">
    <source>
        <dbReference type="EMBL" id="KAJ4470751.1"/>
    </source>
</evidence>
<evidence type="ECO:0000256" key="1">
    <source>
        <dbReference type="SAM" id="MobiDB-lite"/>
    </source>
</evidence>
<dbReference type="EMBL" id="JANVFT010000090">
    <property type="protein sequence ID" value="KAJ4470751.1"/>
    <property type="molecule type" value="Genomic_DNA"/>
</dbReference>
<comment type="caution">
    <text evidence="2">The sequence shown here is derived from an EMBL/GenBank/DDBJ whole genome shotgun (WGS) entry which is preliminary data.</text>
</comment>
<keyword evidence="3" id="KW-1185">Reference proteome</keyword>
<accession>A0ABQ8V3F5</accession>